<accession>A0A8X8Y9Y8</accession>
<dbReference type="Pfam" id="PF00390">
    <property type="entry name" value="malic"/>
    <property type="match status" value="1"/>
</dbReference>
<dbReference type="InterPro" id="IPR037062">
    <property type="entry name" value="Malic_N_dom_sf"/>
</dbReference>
<proteinExistence type="predicted"/>
<feature type="domain" description="Malic enzyme N-terminal" evidence="2">
    <location>
        <begin position="153"/>
        <end position="301"/>
    </location>
</feature>
<dbReference type="InterPro" id="IPR012301">
    <property type="entry name" value="Malic_N_dom"/>
</dbReference>
<dbReference type="AlphaFoldDB" id="A0A8X8Y9Y8"/>
<dbReference type="Gene3D" id="3.40.50.10380">
    <property type="entry name" value="Malic enzyme, N-terminal domain"/>
    <property type="match status" value="1"/>
</dbReference>
<feature type="compositionally biased region" description="Basic and acidic residues" evidence="1">
    <location>
        <begin position="1"/>
        <end position="10"/>
    </location>
</feature>
<dbReference type="Gene3D" id="1.20.1370.30">
    <property type="match status" value="1"/>
</dbReference>
<evidence type="ECO:0000313" key="4">
    <source>
        <dbReference type="Proteomes" id="UP000298416"/>
    </source>
</evidence>
<protein>
    <recommendedName>
        <fullName evidence="2">Malic enzyme N-terminal domain-containing protein</fullName>
    </recommendedName>
</protein>
<gene>
    <name evidence="3" type="ORF">SASPL_112901</name>
</gene>
<dbReference type="SUPFAM" id="SSF53223">
    <property type="entry name" value="Aminoacid dehydrogenase-like, N-terminal domain"/>
    <property type="match status" value="1"/>
</dbReference>
<comment type="caution">
    <text evidence="3">The sequence shown here is derived from an EMBL/GenBank/DDBJ whole genome shotgun (WGS) entry which is preliminary data.</text>
</comment>
<dbReference type="SMART" id="SM01274">
    <property type="entry name" value="malic"/>
    <property type="match status" value="1"/>
</dbReference>
<keyword evidence="4" id="KW-1185">Reference proteome</keyword>
<dbReference type="InterPro" id="IPR046346">
    <property type="entry name" value="Aminoacid_DH-like_N_sf"/>
</dbReference>
<evidence type="ECO:0000313" key="3">
    <source>
        <dbReference type="EMBL" id="KAG6428648.1"/>
    </source>
</evidence>
<sequence>MPTASHDKIAPPRISSSLPGPSPSPGYVTLLMHSNIFDAKLRCFMIELTMINWNSFDLHLVDIDAMLCYYYKYLFDIKAKLLVLILIVGYSLLRDPHHNKGLAFTEKERDAHYLRGLLPPVVISQELQEKKLMHSIRQYQLPLHKYMAMMELEERNERFFYKLLIDNVEELLPVVFDLARLGGAGGRYSTSLGTGPRGQFKSLSSLMGMGIPVGKLVLYTALGGVRPSACLPITIDVGTNNETLLNDEFYIGLKQRRATVEYYDLLEEFMTAVKQNYGEKVLVQFEDFANHNAFELLAKYGTTHLVFNDDIQILQSH</sequence>
<organism evidence="3">
    <name type="scientific">Salvia splendens</name>
    <name type="common">Scarlet sage</name>
    <dbReference type="NCBI Taxonomy" id="180675"/>
    <lineage>
        <taxon>Eukaryota</taxon>
        <taxon>Viridiplantae</taxon>
        <taxon>Streptophyta</taxon>
        <taxon>Embryophyta</taxon>
        <taxon>Tracheophyta</taxon>
        <taxon>Spermatophyta</taxon>
        <taxon>Magnoliopsida</taxon>
        <taxon>eudicotyledons</taxon>
        <taxon>Gunneridae</taxon>
        <taxon>Pentapetalae</taxon>
        <taxon>asterids</taxon>
        <taxon>lamiids</taxon>
        <taxon>Lamiales</taxon>
        <taxon>Lamiaceae</taxon>
        <taxon>Nepetoideae</taxon>
        <taxon>Mentheae</taxon>
        <taxon>Salviinae</taxon>
        <taxon>Salvia</taxon>
        <taxon>Salvia subgen. Calosphace</taxon>
        <taxon>core Calosphace</taxon>
    </lineage>
</organism>
<feature type="region of interest" description="Disordered" evidence="1">
    <location>
        <begin position="1"/>
        <end position="20"/>
    </location>
</feature>
<dbReference type="PANTHER" id="PTHR23406">
    <property type="entry name" value="MALIC ENZYME-RELATED"/>
    <property type="match status" value="1"/>
</dbReference>
<reference evidence="3" key="2">
    <citation type="submission" date="2020-08" db="EMBL/GenBank/DDBJ databases">
        <title>Plant Genome Project.</title>
        <authorList>
            <person name="Zhang R.-G."/>
        </authorList>
    </citation>
    <scope>NUCLEOTIDE SEQUENCE</scope>
    <source>
        <strain evidence="3">Huo1</strain>
        <tissue evidence="3">Leaf</tissue>
    </source>
</reference>
<evidence type="ECO:0000259" key="2">
    <source>
        <dbReference type="SMART" id="SM01274"/>
    </source>
</evidence>
<evidence type="ECO:0000256" key="1">
    <source>
        <dbReference type="SAM" id="MobiDB-lite"/>
    </source>
</evidence>
<name>A0A8X8Y9Y8_SALSN</name>
<dbReference type="PANTHER" id="PTHR23406:SF89">
    <property type="entry name" value="NADP-DEPENDENT MALIC ENZYME 1"/>
    <property type="match status" value="1"/>
</dbReference>
<dbReference type="GO" id="GO:0009507">
    <property type="term" value="C:chloroplast"/>
    <property type="evidence" value="ECO:0007669"/>
    <property type="project" value="TreeGrafter"/>
</dbReference>
<dbReference type="GO" id="GO:0004473">
    <property type="term" value="F:malate dehydrogenase (decarboxylating) (NADP+) activity"/>
    <property type="evidence" value="ECO:0007669"/>
    <property type="project" value="TreeGrafter"/>
</dbReference>
<dbReference type="Proteomes" id="UP000298416">
    <property type="component" value="Unassembled WGS sequence"/>
</dbReference>
<dbReference type="EMBL" id="PNBA02000004">
    <property type="protein sequence ID" value="KAG6428648.1"/>
    <property type="molecule type" value="Genomic_DNA"/>
</dbReference>
<reference evidence="3" key="1">
    <citation type="submission" date="2018-01" db="EMBL/GenBank/DDBJ databases">
        <authorList>
            <person name="Mao J.F."/>
        </authorList>
    </citation>
    <scope>NUCLEOTIDE SEQUENCE</scope>
    <source>
        <strain evidence="3">Huo1</strain>
        <tissue evidence="3">Leaf</tissue>
    </source>
</reference>
<dbReference type="GO" id="GO:0006108">
    <property type="term" value="P:malate metabolic process"/>
    <property type="evidence" value="ECO:0007669"/>
    <property type="project" value="TreeGrafter"/>
</dbReference>